<organism evidence="1 2">
    <name type="scientific">Lipomyces kononenkoae</name>
    <name type="common">Yeast</name>
    <dbReference type="NCBI Taxonomy" id="34357"/>
    <lineage>
        <taxon>Eukaryota</taxon>
        <taxon>Fungi</taxon>
        <taxon>Dikarya</taxon>
        <taxon>Ascomycota</taxon>
        <taxon>Saccharomycotina</taxon>
        <taxon>Lipomycetes</taxon>
        <taxon>Lipomycetales</taxon>
        <taxon>Lipomycetaceae</taxon>
        <taxon>Lipomyces</taxon>
    </lineage>
</organism>
<reference evidence="2" key="1">
    <citation type="journal article" date="2024" name="Front. Bioeng. Biotechnol.">
        <title>Genome-scale model development and genomic sequencing of the oleaginous clade Lipomyces.</title>
        <authorList>
            <person name="Czajka J.J."/>
            <person name="Han Y."/>
            <person name="Kim J."/>
            <person name="Mondo S.J."/>
            <person name="Hofstad B.A."/>
            <person name="Robles A."/>
            <person name="Haridas S."/>
            <person name="Riley R."/>
            <person name="LaButti K."/>
            <person name="Pangilinan J."/>
            <person name="Andreopoulos W."/>
            <person name="Lipzen A."/>
            <person name="Yan J."/>
            <person name="Wang M."/>
            <person name="Ng V."/>
            <person name="Grigoriev I.V."/>
            <person name="Spatafora J.W."/>
            <person name="Magnuson J.K."/>
            <person name="Baker S.E."/>
            <person name="Pomraning K.R."/>
        </authorList>
    </citation>
    <scope>NUCLEOTIDE SEQUENCE [LARGE SCALE GENOMIC DNA]</scope>
    <source>
        <strain evidence="2">CBS 7786</strain>
    </source>
</reference>
<keyword evidence="2" id="KW-1185">Reference proteome</keyword>
<name>A0ACC3T1G4_LIPKO</name>
<sequence>MILRRLAHRRLALNLVAHQRMGIRGRRSESTLPPAPKPFGSSQLWPVAKVFLYGSLVYMLLHWVWWKLESDELYDRLSGRVKELEEELAHTVEERNRKLLAQLHTAPTEENKNSRKSTLKKLWPWR</sequence>
<comment type="caution">
    <text evidence="1">The sequence shown here is derived from an EMBL/GenBank/DDBJ whole genome shotgun (WGS) entry which is preliminary data.</text>
</comment>
<dbReference type="Proteomes" id="UP001433508">
    <property type="component" value="Unassembled WGS sequence"/>
</dbReference>
<evidence type="ECO:0000313" key="1">
    <source>
        <dbReference type="EMBL" id="KAK9237707.1"/>
    </source>
</evidence>
<proteinExistence type="predicted"/>
<protein>
    <submittedName>
        <fullName evidence="1">Uncharacterized protein</fullName>
    </submittedName>
</protein>
<gene>
    <name evidence="1" type="ORF">V1525DRAFT_432485</name>
</gene>
<accession>A0ACC3T1G4</accession>
<dbReference type="EMBL" id="MU971365">
    <property type="protein sequence ID" value="KAK9237707.1"/>
    <property type="molecule type" value="Genomic_DNA"/>
</dbReference>
<evidence type="ECO:0000313" key="2">
    <source>
        <dbReference type="Proteomes" id="UP001433508"/>
    </source>
</evidence>